<dbReference type="HOGENOM" id="CLU_1335995_0_0_7"/>
<dbReference type="AlphaFoldDB" id="V8C5R4"/>
<accession>V8C5R4</accession>
<protein>
    <submittedName>
        <fullName evidence="1">Uncharacterized protein</fullName>
    </submittedName>
</protein>
<dbReference type="REBASE" id="94932">
    <property type="entry name" value="Hma5501ORF1503P"/>
</dbReference>
<keyword evidence="2" id="KW-1185">Reference proteome</keyword>
<dbReference type="PATRIC" id="fig|1357400.3.peg.2023"/>
<dbReference type="OrthoDB" id="9554071at2"/>
<reference evidence="1 2" key="1">
    <citation type="journal article" date="2014" name="Genome Announc.">
        <title>Draft genome sequences of six enterohepatic helicobacter species isolated from humans and one from rhesus macaques.</title>
        <authorList>
            <person name="Shen Z."/>
            <person name="Sheh A."/>
            <person name="Young S.K."/>
            <person name="Abouelliel A."/>
            <person name="Ward D.V."/>
            <person name="Earl A.M."/>
            <person name="Fox J.G."/>
        </authorList>
    </citation>
    <scope>NUCLEOTIDE SEQUENCE [LARGE SCALE GENOMIC DNA]</scope>
    <source>
        <strain evidence="1 2">MIT 99-5501</strain>
    </source>
</reference>
<dbReference type="Proteomes" id="UP000018731">
    <property type="component" value="Unassembled WGS sequence"/>
</dbReference>
<dbReference type="RefSeq" id="WP_023928238.1">
    <property type="nucleotide sequence ID" value="NZ_KI669455.1"/>
</dbReference>
<dbReference type="STRING" id="1357400.HMPREF2086_01503"/>
<dbReference type="EMBL" id="AZJI01000007">
    <property type="protein sequence ID" value="ETD22704.1"/>
    <property type="molecule type" value="Genomic_DNA"/>
</dbReference>
<name>V8C5R4_9HELI</name>
<comment type="caution">
    <text evidence="1">The sequence shown here is derived from an EMBL/GenBank/DDBJ whole genome shotgun (WGS) entry which is preliminary data.</text>
</comment>
<sequence length="205" mass="23493">MDYSKQSINESYVKLGTISKLNNKRFPFREVIKNIEKHEVLEFKNARLLGLLKSACKNTITPVNNIEFSGRPNEFGNIVANLFAIECKGVGLDYQKPKDTQGKGKESGYPDGLVVFENQYFYTELKTCEQSKQNQTLRSFFYSPSTHSKILYDASHLVICFLTYKNGSALLLNGEFHIVDMYEKEVKLKLEYNSNNKELYGGKLL</sequence>
<proteinExistence type="predicted"/>
<evidence type="ECO:0000313" key="1">
    <source>
        <dbReference type="EMBL" id="ETD22704.1"/>
    </source>
</evidence>
<evidence type="ECO:0000313" key="2">
    <source>
        <dbReference type="Proteomes" id="UP000018731"/>
    </source>
</evidence>
<gene>
    <name evidence="1" type="ORF">HMPREF2086_01503</name>
</gene>
<organism evidence="1 2">
    <name type="scientific">Helicobacter macacae MIT 99-5501</name>
    <dbReference type="NCBI Taxonomy" id="1357400"/>
    <lineage>
        <taxon>Bacteria</taxon>
        <taxon>Pseudomonadati</taxon>
        <taxon>Campylobacterota</taxon>
        <taxon>Epsilonproteobacteria</taxon>
        <taxon>Campylobacterales</taxon>
        <taxon>Helicobacteraceae</taxon>
        <taxon>Helicobacter</taxon>
    </lineage>
</organism>